<dbReference type="RefSeq" id="WP_147121552.1">
    <property type="nucleotide sequence ID" value="NZ_VOPY01000001.1"/>
</dbReference>
<reference evidence="5 6" key="1">
    <citation type="submission" date="2019-08" db="EMBL/GenBank/DDBJ databases">
        <title>Sphingorhabdus soil sp. nov., isolated from arctic soil.</title>
        <authorList>
            <person name="Liu Y."/>
        </authorList>
    </citation>
    <scope>NUCLEOTIDE SEQUENCE [LARGE SCALE GENOMIC DNA]</scope>
    <source>
        <strain evidence="5 6">D-2Q-5-6</strain>
    </source>
</reference>
<dbReference type="Gene3D" id="1.25.40.10">
    <property type="entry name" value="Tetratricopeptide repeat domain"/>
    <property type="match status" value="1"/>
</dbReference>
<comment type="similarity">
    <text evidence="1">Belongs to the aspartyl/asparaginyl beta-hydroxylase family.</text>
</comment>
<evidence type="ECO:0000313" key="5">
    <source>
        <dbReference type="EMBL" id="TXC73716.1"/>
    </source>
</evidence>
<dbReference type="OrthoDB" id="21665at2"/>
<dbReference type="Pfam" id="PF05118">
    <property type="entry name" value="Asp_Arg_Hydrox"/>
    <property type="match status" value="1"/>
</dbReference>
<dbReference type="GO" id="GO:0016020">
    <property type="term" value="C:membrane"/>
    <property type="evidence" value="ECO:0007669"/>
    <property type="project" value="TreeGrafter"/>
</dbReference>
<evidence type="ECO:0000256" key="2">
    <source>
        <dbReference type="ARBA" id="ARBA00022964"/>
    </source>
</evidence>
<accession>A0A5C6UNP2</accession>
<feature type="domain" description="Aspartyl/asparaginy/proline hydroxylase" evidence="4">
    <location>
        <begin position="202"/>
        <end position="363"/>
    </location>
</feature>
<dbReference type="PANTHER" id="PTHR46332:SF5">
    <property type="entry name" value="ASPARTATE BETA-HYDROXYLASE DOMAIN CONTAINING 2"/>
    <property type="match status" value="1"/>
</dbReference>
<evidence type="ECO:0000256" key="3">
    <source>
        <dbReference type="ARBA" id="ARBA00023002"/>
    </source>
</evidence>
<dbReference type="AlphaFoldDB" id="A0A5C6UNP2"/>
<dbReference type="InterPro" id="IPR051821">
    <property type="entry name" value="Asp/Asn_beta-hydroxylase"/>
</dbReference>
<proteinExistence type="inferred from homology"/>
<evidence type="ECO:0000313" key="6">
    <source>
        <dbReference type="Proteomes" id="UP000321129"/>
    </source>
</evidence>
<dbReference type="InterPro" id="IPR027443">
    <property type="entry name" value="IPNS-like_sf"/>
</dbReference>
<dbReference type="SUPFAM" id="SSF51197">
    <property type="entry name" value="Clavaminate synthase-like"/>
    <property type="match status" value="1"/>
</dbReference>
<keyword evidence="3" id="KW-0560">Oxidoreductase</keyword>
<dbReference type="SUPFAM" id="SSF48452">
    <property type="entry name" value="TPR-like"/>
    <property type="match status" value="1"/>
</dbReference>
<comment type="caution">
    <text evidence="5">The sequence shown here is derived from an EMBL/GenBank/DDBJ whole genome shotgun (WGS) entry which is preliminary data.</text>
</comment>
<dbReference type="PANTHER" id="PTHR46332">
    <property type="entry name" value="ASPARTATE BETA-HYDROXYLASE DOMAIN-CONTAINING PROTEIN 2"/>
    <property type="match status" value="1"/>
</dbReference>
<gene>
    <name evidence="5" type="ORF">FSZ31_03000</name>
</gene>
<evidence type="ECO:0000259" key="4">
    <source>
        <dbReference type="Pfam" id="PF05118"/>
    </source>
</evidence>
<protein>
    <recommendedName>
        <fullName evidence="4">Aspartyl/asparaginy/proline hydroxylase domain-containing protein</fullName>
    </recommendedName>
</protein>
<dbReference type="InterPro" id="IPR011990">
    <property type="entry name" value="TPR-like_helical_dom_sf"/>
</dbReference>
<organism evidence="5 6">
    <name type="scientific">Flavisphingopyxis soli</name>
    <dbReference type="NCBI Taxonomy" id="2601267"/>
    <lineage>
        <taxon>Bacteria</taxon>
        <taxon>Pseudomonadati</taxon>
        <taxon>Pseudomonadota</taxon>
        <taxon>Alphaproteobacteria</taxon>
        <taxon>Sphingomonadales</taxon>
        <taxon>Sphingopyxidaceae</taxon>
        <taxon>Flavisphingopyxis</taxon>
    </lineage>
</organism>
<sequence length="383" mass="41980">MPPAETDLVRLVTQGADALRGNRPADARRALEAVTQTGRGNVQVWLLLATACRALDDRAAEEAALDAVLALDAKVVRARIMKADCRVHAGDEGTALGLYTSALALASGHQVPDDLARELARVEAAVAHLKAQRETRREGSLIAQGLPPGDRSERFQRSLDLLAGRKQIFVQDPTSYYFPDLPAIPFFDRQDFAWAPAVEAATGAIREELAAIVADGGGDFRPYLHGDPNRPRVDDSSLLDSADWSALFLCENGRVFDEAVARAPLTWAALQAAPLPWIAQSPTVMFSLLRPGARIAPHTGTHNARLICHLPIVVPPGCGFRVGSEQREWREGELLVFDDSIEHEAWNDSDRDRVVLIFDIWRPDLSDRERREVGALFEAALLD</sequence>
<dbReference type="Gene3D" id="2.60.120.330">
    <property type="entry name" value="B-lactam Antibiotic, Isopenicillin N Synthase, Chain"/>
    <property type="match status" value="1"/>
</dbReference>
<keyword evidence="6" id="KW-1185">Reference proteome</keyword>
<name>A0A5C6UNP2_9SPHN</name>
<dbReference type="Proteomes" id="UP000321129">
    <property type="component" value="Unassembled WGS sequence"/>
</dbReference>
<evidence type="ECO:0000256" key="1">
    <source>
        <dbReference type="ARBA" id="ARBA00007730"/>
    </source>
</evidence>
<dbReference type="GO" id="GO:0051213">
    <property type="term" value="F:dioxygenase activity"/>
    <property type="evidence" value="ECO:0007669"/>
    <property type="project" value="UniProtKB-KW"/>
</dbReference>
<dbReference type="EMBL" id="VOPY01000001">
    <property type="protein sequence ID" value="TXC73716.1"/>
    <property type="molecule type" value="Genomic_DNA"/>
</dbReference>
<keyword evidence="2" id="KW-0223">Dioxygenase</keyword>
<dbReference type="InterPro" id="IPR007803">
    <property type="entry name" value="Asp/Arg/Pro-Hydrxlase"/>
</dbReference>